<reference evidence="1" key="1">
    <citation type="submission" date="2019-08" db="EMBL/GenBank/DDBJ databases">
        <authorList>
            <person name="Ashton P.M."/>
            <person name="Dallman T."/>
            <person name="Nair S."/>
            <person name="De Pinna E."/>
            <person name="Peters T."/>
            <person name="Grant K."/>
        </authorList>
    </citation>
    <scope>NUCLEOTIDE SEQUENCE</scope>
    <source>
        <strain evidence="1">795087</strain>
    </source>
</reference>
<sequence>MATKHQTELALKALLTELNHSGCDLYELIERTILRMQQEHLYIKEDSHRERGGAEDALFSTVESLVGKRPHSVPGDIKSFDIEDF</sequence>
<name>A0A5Y9H2T1_SALET</name>
<comment type="caution">
    <text evidence="1">The sequence shown here is derived from an EMBL/GenBank/DDBJ whole genome shotgun (WGS) entry which is preliminary data.</text>
</comment>
<organism evidence="1">
    <name type="scientific">Salmonella enterica I</name>
    <dbReference type="NCBI Taxonomy" id="59201"/>
    <lineage>
        <taxon>Bacteria</taxon>
        <taxon>Pseudomonadati</taxon>
        <taxon>Pseudomonadota</taxon>
        <taxon>Gammaproteobacteria</taxon>
        <taxon>Enterobacterales</taxon>
        <taxon>Enterobacteriaceae</taxon>
        <taxon>Salmonella</taxon>
    </lineage>
</organism>
<dbReference type="AlphaFoldDB" id="A0A5Y9H2T1"/>
<evidence type="ECO:0000313" key="1">
    <source>
        <dbReference type="EMBL" id="ECQ7104601.1"/>
    </source>
</evidence>
<dbReference type="EMBL" id="AAKCML010000001">
    <property type="protein sequence ID" value="ECQ7104601.1"/>
    <property type="molecule type" value="Genomic_DNA"/>
</dbReference>
<gene>
    <name evidence="1" type="ORF">FZ516_00610</name>
</gene>
<protein>
    <submittedName>
        <fullName evidence="1">Uncharacterized protein</fullName>
    </submittedName>
</protein>
<accession>A0A5Y9H2T1</accession>
<proteinExistence type="predicted"/>